<dbReference type="Gene3D" id="2.40.50.140">
    <property type="entry name" value="Nucleic acid-binding proteins"/>
    <property type="match status" value="1"/>
</dbReference>
<sequence>MRVIVQVFESLVLTTRPRKKNPVSNTTMDADASILLPGDSIPSSLIPTGKKALKVGPGLRHIPPGSLKVCIAGAVTTDHKKNAIWIEYTGGRYVPSHGDLVIGTILRSSGEYYSVSLSPYTTPVILPHLAFEGATKKTRPQLHAGDLVYARVLSVSKHTDTEIQCYNENTGKAEGMGPLKSGMVFDVSCHFARKLMMGKRGGLVLLESMSEKVAFEIAVGRNGRVWVNSESVPVVVAVGRALTIADEEGLDEEGQRILVKRLFKGL</sequence>
<dbReference type="AlphaFoldDB" id="A0A0D1XFV3"/>
<dbReference type="InterPro" id="IPR037319">
    <property type="entry name" value="Rrp40_S1"/>
</dbReference>
<evidence type="ECO:0000256" key="8">
    <source>
        <dbReference type="ARBA" id="ARBA00023242"/>
    </source>
</evidence>
<dbReference type="HOGENOM" id="CLU_069847_0_0_1"/>
<dbReference type="SUPFAM" id="SSF54791">
    <property type="entry name" value="Eukaryotic type KH-domain (KH-domain type I)"/>
    <property type="match status" value="1"/>
</dbReference>
<dbReference type="OrthoDB" id="340500at2759"/>
<organism evidence="12 13">
    <name type="scientific">Verruconis gallopava</name>
    <dbReference type="NCBI Taxonomy" id="253628"/>
    <lineage>
        <taxon>Eukaryota</taxon>
        <taxon>Fungi</taxon>
        <taxon>Dikarya</taxon>
        <taxon>Ascomycota</taxon>
        <taxon>Pezizomycotina</taxon>
        <taxon>Dothideomycetes</taxon>
        <taxon>Pleosporomycetidae</taxon>
        <taxon>Venturiales</taxon>
        <taxon>Sympoventuriaceae</taxon>
        <taxon>Verruconis</taxon>
    </lineage>
</organism>
<keyword evidence="7" id="KW-0694">RNA-binding</keyword>
<evidence type="ECO:0000256" key="2">
    <source>
        <dbReference type="ARBA" id="ARBA00004604"/>
    </source>
</evidence>
<keyword evidence="5" id="KW-0698">rRNA processing</keyword>
<dbReference type="STRING" id="253628.A0A0D1XFV3"/>
<dbReference type="GO" id="GO:0071038">
    <property type="term" value="P:TRAMP-dependent tRNA surveillance pathway"/>
    <property type="evidence" value="ECO:0007669"/>
    <property type="project" value="TreeGrafter"/>
</dbReference>
<keyword evidence="6" id="KW-0271">Exosome</keyword>
<keyword evidence="4" id="KW-0963">Cytoplasm</keyword>
<dbReference type="InterPro" id="IPR049469">
    <property type="entry name" value="RRP40_KH-I"/>
</dbReference>
<dbReference type="FunFam" id="2.40.50.140:FF:000127">
    <property type="entry name" value="Exosome complex component RRP40"/>
    <property type="match status" value="1"/>
</dbReference>
<dbReference type="GO" id="GO:0034475">
    <property type="term" value="P:U4 snRNA 3'-end processing"/>
    <property type="evidence" value="ECO:0007669"/>
    <property type="project" value="TreeGrafter"/>
</dbReference>
<dbReference type="SUPFAM" id="SSF50249">
    <property type="entry name" value="Nucleic acid-binding proteins"/>
    <property type="match status" value="1"/>
</dbReference>
<dbReference type="FunCoup" id="A0A0D1XFV3">
    <property type="interactions" value="786"/>
</dbReference>
<evidence type="ECO:0000259" key="10">
    <source>
        <dbReference type="Pfam" id="PF15985"/>
    </source>
</evidence>
<dbReference type="Proteomes" id="UP000053259">
    <property type="component" value="Unassembled WGS sequence"/>
</dbReference>
<dbReference type="GO" id="GO:0000177">
    <property type="term" value="C:cytoplasmic exosome (RNase complex)"/>
    <property type="evidence" value="ECO:0007669"/>
    <property type="project" value="TreeGrafter"/>
</dbReference>
<evidence type="ECO:0000256" key="7">
    <source>
        <dbReference type="ARBA" id="ARBA00022884"/>
    </source>
</evidence>
<reference evidence="12 13" key="1">
    <citation type="submission" date="2015-01" db="EMBL/GenBank/DDBJ databases">
        <title>The Genome Sequence of Ochroconis gallopava CBS43764.</title>
        <authorList>
            <consortium name="The Broad Institute Genomics Platform"/>
            <person name="Cuomo C."/>
            <person name="de Hoog S."/>
            <person name="Gorbushina A."/>
            <person name="Stielow B."/>
            <person name="Teixiera M."/>
            <person name="Abouelleil A."/>
            <person name="Chapman S.B."/>
            <person name="Priest M."/>
            <person name="Young S.K."/>
            <person name="Wortman J."/>
            <person name="Nusbaum C."/>
            <person name="Birren B."/>
        </authorList>
    </citation>
    <scope>NUCLEOTIDE SEQUENCE [LARGE SCALE GENOMIC DNA]</scope>
    <source>
        <strain evidence="12 13">CBS 43764</strain>
    </source>
</reference>
<evidence type="ECO:0000256" key="9">
    <source>
        <dbReference type="ARBA" id="ARBA00030615"/>
    </source>
</evidence>
<evidence type="ECO:0000313" key="12">
    <source>
        <dbReference type="EMBL" id="KIW01061.1"/>
    </source>
</evidence>
<dbReference type="Pfam" id="PF15985">
    <property type="entry name" value="KH_6"/>
    <property type="match status" value="1"/>
</dbReference>
<dbReference type="Pfam" id="PF21262">
    <property type="entry name" value="RRP40_S1"/>
    <property type="match status" value="1"/>
</dbReference>
<dbReference type="GO" id="GO:0005730">
    <property type="term" value="C:nucleolus"/>
    <property type="evidence" value="ECO:0007669"/>
    <property type="project" value="UniProtKB-SubCell"/>
</dbReference>
<evidence type="ECO:0000256" key="4">
    <source>
        <dbReference type="ARBA" id="ARBA00022490"/>
    </source>
</evidence>
<comment type="subcellular location">
    <subcellularLocation>
        <location evidence="1">Cytoplasm</location>
    </subcellularLocation>
    <subcellularLocation>
        <location evidence="2">Nucleus</location>
        <location evidence="2">Nucleolus</location>
    </subcellularLocation>
</comment>
<evidence type="ECO:0000256" key="3">
    <source>
        <dbReference type="ARBA" id="ARBA00007841"/>
    </source>
</evidence>
<evidence type="ECO:0000313" key="13">
    <source>
        <dbReference type="Proteomes" id="UP000053259"/>
    </source>
</evidence>
<dbReference type="GeneID" id="27315548"/>
<comment type="similarity">
    <text evidence="3">Belongs to the RRP40 family.</text>
</comment>
<keyword evidence="13" id="KW-1185">Reference proteome</keyword>
<dbReference type="EMBL" id="KN847558">
    <property type="protein sequence ID" value="KIW01061.1"/>
    <property type="molecule type" value="Genomic_DNA"/>
</dbReference>
<feature type="domain" description="Exosome complex exonuclease Rrp40 N-terminal" evidence="11">
    <location>
        <begin position="53"/>
        <end position="92"/>
    </location>
</feature>
<dbReference type="InterPro" id="IPR036612">
    <property type="entry name" value="KH_dom_type_1_sf"/>
</dbReference>
<dbReference type="CDD" id="cd05790">
    <property type="entry name" value="S1_Rrp40"/>
    <property type="match status" value="1"/>
</dbReference>
<dbReference type="GO" id="GO:0003723">
    <property type="term" value="F:RNA binding"/>
    <property type="evidence" value="ECO:0007669"/>
    <property type="project" value="UniProtKB-KW"/>
</dbReference>
<dbReference type="VEuPathDB" id="FungiDB:PV09_07575"/>
<dbReference type="GO" id="GO:0071035">
    <property type="term" value="P:nuclear polyadenylation-dependent rRNA catabolic process"/>
    <property type="evidence" value="ECO:0007669"/>
    <property type="project" value="TreeGrafter"/>
</dbReference>
<evidence type="ECO:0000259" key="11">
    <source>
        <dbReference type="Pfam" id="PF18311"/>
    </source>
</evidence>
<name>A0A0D1XFV3_9PEZI</name>
<accession>A0A0D1XFV3</accession>
<dbReference type="Gene3D" id="3.30.1370.10">
    <property type="entry name" value="K Homology domain, type 1"/>
    <property type="match status" value="1"/>
</dbReference>
<dbReference type="GO" id="GO:0071034">
    <property type="term" value="P:CUT catabolic process"/>
    <property type="evidence" value="ECO:0007669"/>
    <property type="project" value="TreeGrafter"/>
</dbReference>
<dbReference type="InParanoid" id="A0A0D1XFV3"/>
<proteinExistence type="inferred from homology"/>
<gene>
    <name evidence="12" type="ORF">PV09_07575</name>
</gene>
<dbReference type="GO" id="GO:0000176">
    <property type="term" value="C:nuclear exosome (RNase complex)"/>
    <property type="evidence" value="ECO:0007669"/>
    <property type="project" value="TreeGrafter"/>
</dbReference>
<keyword evidence="8" id="KW-0539">Nucleus</keyword>
<dbReference type="InterPro" id="IPR041054">
    <property type="entry name" value="Rrp40_N_euk"/>
</dbReference>
<dbReference type="InterPro" id="IPR012340">
    <property type="entry name" value="NA-bd_OB-fold"/>
</dbReference>
<dbReference type="PANTHER" id="PTHR21321:SF1">
    <property type="entry name" value="EXOSOME COMPLEX COMPONENT RRP40"/>
    <property type="match status" value="1"/>
</dbReference>
<dbReference type="RefSeq" id="XP_016210930.1">
    <property type="nucleotide sequence ID" value="XM_016361355.1"/>
</dbReference>
<evidence type="ECO:0000256" key="6">
    <source>
        <dbReference type="ARBA" id="ARBA00022835"/>
    </source>
</evidence>
<dbReference type="InterPro" id="IPR004088">
    <property type="entry name" value="KH_dom_type_1"/>
</dbReference>
<protein>
    <recommendedName>
        <fullName evidence="9">Ribosomal RNA-processing protein 40</fullName>
    </recommendedName>
</protein>
<dbReference type="InterPro" id="IPR026699">
    <property type="entry name" value="Exosome_RNA_bind1/RRP40/RRP4"/>
</dbReference>
<dbReference type="FunFam" id="2.40.50.100:FF:000073">
    <property type="entry name" value="Putative Exosome complex component RRP40"/>
    <property type="match status" value="1"/>
</dbReference>
<evidence type="ECO:0000256" key="5">
    <source>
        <dbReference type="ARBA" id="ARBA00022552"/>
    </source>
</evidence>
<dbReference type="CDD" id="cd22526">
    <property type="entry name" value="KH-I_Rrp40"/>
    <property type="match status" value="1"/>
</dbReference>
<dbReference type="PANTHER" id="PTHR21321">
    <property type="entry name" value="PNAS-3 RELATED"/>
    <property type="match status" value="1"/>
</dbReference>
<feature type="domain" description="K Homology" evidence="10">
    <location>
        <begin position="182"/>
        <end position="232"/>
    </location>
</feature>
<dbReference type="GO" id="GO:0000467">
    <property type="term" value="P:exonucleolytic trimming to generate mature 3'-end of 5.8S rRNA from tricistronic rRNA transcript (SSU-rRNA, 5.8S rRNA, LSU-rRNA)"/>
    <property type="evidence" value="ECO:0007669"/>
    <property type="project" value="TreeGrafter"/>
</dbReference>
<dbReference type="Pfam" id="PF18311">
    <property type="entry name" value="Rrp40_N"/>
    <property type="match status" value="1"/>
</dbReference>
<dbReference type="GO" id="GO:0071051">
    <property type="term" value="P:poly(A)-dependent snoRNA 3'-end processing"/>
    <property type="evidence" value="ECO:0007669"/>
    <property type="project" value="TreeGrafter"/>
</dbReference>
<evidence type="ECO:0000256" key="1">
    <source>
        <dbReference type="ARBA" id="ARBA00004496"/>
    </source>
</evidence>